<evidence type="ECO:0000256" key="1">
    <source>
        <dbReference type="SAM" id="MobiDB-lite"/>
    </source>
</evidence>
<feature type="compositionally biased region" description="Basic and acidic residues" evidence="1">
    <location>
        <begin position="376"/>
        <end position="390"/>
    </location>
</feature>
<accession>A0AAP0AWH6</accession>
<feature type="domain" description="TFIIS central" evidence="2">
    <location>
        <begin position="202"/>
        <end position="314"/>
    </location>
</feature>
<dbReference type="InterPro" id="IPR012921">
    <property type="entry name" value="SPOC_C"/>
</dbReference>
<dbReference type="CDD" id="cd21538">
    <property type="entry name" value="SPOC_TFIIS"/>
    <property type="match status" value="1"/>
</dbReference>
<dbReference type="Pfam" id="PF07500">
    <property type="entry name" value="TFIIS_M"/>
    <property type="match status" value="1"/>
</dbReference>
<protein>
    <recommendedName>
        <fullName evidence="2">TFIIS central domain-containing protein</fullName>
    </recommendedName>
</protein>
<reference evidence="3 4" key="1">
    <citation type="journal article" date="2022" name="Nat. Plants">
        <title>Genomes of leafy and leafless Platanthera orchids illuminate the evolution of mycoheterotrophy.</title>
        <authorList>
            <person name="Li M.H."/>
            <person name="Liu K.W."/>
            <person name="Li Z."/>
            <person name="Lu H.C."/>
            <person name="Ye Q.L."/>
            <person name="Zhang D."/>
            <person name="Wang J.Y."/>
            <person name="Li Y.F."/>
            <person name="Zhong Z.M."/>
            <person name="Liu X."/>
            <person name="Yu X."/>
            <person name="Liu D.K."/>
            <person name="Tu X.D."/>
            <person name="Liu B."/>
            <person name="Hao Y."/>
            <person name="Liao X.Y."/>
            <person name="Jiang Y.T."/>
            <person name="Sun W.H."/>
            <person name="Chen J."/>
            <person name="Chen Y.Q."/>
            <person name="Ai Y."/>
            <person name="Zhai J.W."/>
            <person name="Wu S.S."/>
            <person name="Zhou Z."/>
            <person name="Hsiao Y.Y."/>
            <person name="Wu W.L."/>
            <person name="Chen Y.Y."/>
            <person name="Lin Y.F."/>
            <person name="Hsu J.L."/>
            <person name="Li C.Y."/>
            <person name="Wang Z.W."/>
            <person name="Zhao X."/>
            <person name="Zhong W.Y."/>
            <person name="Ma X.K."/>
            <person name="Ma L."/>
            <person name="Huang J."/>
            <person name="Chen G.Z."/>
            <person name="Huang M.Z."/>
            <person name="Huang L."/>
            <person name="Peng D.H."/>
            <person name="Luo Y.B."/>
            <person name="Zou S.Q."/>
            <person name="Chen S.P."/>
            <person name="Lan S."/>
            <person name="Tsai W.C."/>
            <person name="Van de Peer Y."/>
            <person name="Liu Z.J."/>
        </authorList>
    </citation>
    <scope>NUCLEOTIDE SEQUENCE [LARGE SCALE GENOMIC DNA]</scope>
    <source>
        <strain evidence="3">Lor287</strain>
    </source>
</reference>
<dbReference type="PROSITE" id="PS51321">
    <property type="entry name" value="TFIIS_CENTRAL"/>
    <property type="match status" value="1"/>
</dbReference>
<feature type="region of interest" description="Disordered" evidence="1">
    <location>
        <begin position="919"/>
        <end position="946"/>
    </location>
</feature>
<dbReference type="EMBL" id="JBBWWQ010000020">
    <property type="protein sequence ID" value="KAK8917016.1"/>
    <property type="molecule type" value="Genomic_DNA"/>
</dbReference>
<dbReference type="PANTHER" id="PTHR11477:SF20">
    <property type="entry name" value="SPOC DOMAIN _ TRANSCRIPTION ELONGATION FACTOR S-II PROTEIN"/>
    <property type="match status" value="1"/>
</dbReference>
<dbReference type="GO" id="GO:0006351">
    <property type="term" value="P:DNA-templated transcription"/>
    <property type="evidence" value="ECO:0007669"/>
    <property type="project" value="InterPro"/>
</dbReference>
<sequence>MKPLPRVQNEASVNIGTSFQFTYDKPQTQMGSLQKLQTTSTMAVAGSHHLSSINKRPALAEVPAKVQGEDESVRSKLRESLSSALDTGSKEQNKSKLQGKKNIDGSPRETSNCLAFDKQDQNFDGNRGLLGDAGSGASIGDRKEDDTICNVQDGQQKHDIVLDEVPYSHSTMEDELLQGHGLSWAYDFTSVNEDLVLHSLPKRPKFVPVEENRDVKDIHPQTYANLAGQIEAELFKFFGGVNKKYKEKGRSLLFNLKDPSNPELRERVLSGDLSPRRLCSMTAEELASKELSQWRQAKAEEFAHMVLLPDMNVDIRRLVRKTHKGEFQVEVEQDEGAHPEVGLGLDVLSVPLAKCNEVDQGRHRSNFTGATLLQGDKSDSDERNVFHSSDPRFSEKTDYIQDFIVEEMKDTELLPPAVSLDEFMQALDSEPPFENLDVDNLQENSSPVDRNLPGPESIHVSESDGVGHDVGSTPDISPSKVSVSILGSQSHNDHFQTKHTKENFSNSQAAYNYQKVDDELKIETDYEKQVLKIAESAPNCNSIWEGFLQLNVSALSNVISFFLSGEKTSVQGWPNFLEVKGRVRLDAFEKFLQELPLSRSRAIMIVEFRWKEDSPESGQLYLAEAIHSYIADERVGFAEPAAGVELYLCPPHSKLTSMLGNHLSKDLLDNVDRVVNGLVGLVVWRRPRPTIVSPRVSAHQRQSGGSKKHQEGRNRLPAAARGIPAPPQEDIEDIPPGFGPRGSRDAEDLPEFDFARGGKQHFAGRAHVRELIQKYGQGGGNVRELGIPVQPWNEEDDIPEWNPNHNAKQMHVAQSQPMPPMPPPPHQLHAYQQPQHFMMNQPHGQPVMQRPNGPFLGALIRAPVQPQAGVMQQSPANPWWPAAQWMPDGGMIPGGSIRPCHFGGYPSVGPRMVHGLGGANNGSGSWRPDNNSGSWRPDNSGSGGFF</sequence>
<dbReference type="Gene3D" id="1.10.472.30">
    <property type="entry name" value="Transcription elongation factor S-II, central domain"/>
    <property type="match status" value="1"/>
</dbReference>
<feature type="region of interest" description="Disordered" evidence="1">
    <location>
        <begin position="367"/>
        <end position="390"/>
    </location>
</feature>
<gene>
    <name evidence="3" type="ORF">KSP39_PZI022750</name>
</gene>
<dbReference type="InterPro" id="IPR003618">
    <property type="entry name" value="TFIIS_cen_dom"/>
</dbReference>
<dbReference type="AlphaFoldDB" id="A0AAP0AWH6"/>
<dbReference type="PANTHER" id="PTHR11477">
    <property type="entry name" value="TRANSCRIPTION FACTOR S-II ZINC FINGER DOMAIN-CONTAINING PROTEIN"/>
    <property type="match status" value="1"/>
</dbReference>
<dbReference type="GO" id="GO:0005634">
    <property type="term" value="C:nucleus"/>
    <property type="evidence" value="ECO:0007669"/>
    <property type="project" value="TreeGrafter"/>
</dbReference>
<proteinExistence type="predicted"/>
<feature type="compositionally biased region" description="Polar residues" evidence="1">
    <location>
        <begin position="922"/>
        <end position="940"/>
    </location>
</feature>
<evidence type="ECO:0000259" key="2">
    <source>
        <dbReference type="PROSITE" id="PS51321"/>
    </source>
</evidence>
<dbReference type="Pfam" id="PF07744">
    <property type="entry name" value="SPOC"/>
    <property type="match status" value="1"/>
</dbReference>
<keyword evidence="4" id="KW-1185">Reference proteome</keyword>
<organism evidence="3 4">
    <name type="scientific">Platanthera zijinensis</name>
    <dbReference type="NCBI Taxonomy" id="2320716"/>
    <lineage>
        <taxon>Eukaryota</taxon>
        <taxon>Viridiplantae</taxon>
        <taxon>Streptophyta</taxon>
        <taxon>Embryophyta</taxon>
        <taxon>Tracheophyta</taxon>
        <taxon>Spermatophyta</taxon>
        <taxon>Magnoliopsida</taxon>
        <taxon>Liliopsida</taxon>
        <taxon>Asparagales</taxon>
        <taxon>Orchidaceae</taxon>
        <taxon>Orchidoideae</taxon>
        <taxon>Orchideae</taxon>
        <taxon>Orchidinae</taxon>
        <taxon>Platanthera</taxon>
    </lineage>
</organism>
<dbReference type="SUPFAM" id="SSF46942">
    <property type="entry name" value="Elongation factor TFIIS domain 2"/>
    <property type="match status" value="1"/>
</dbReference>
<evidence type="ECO:0000313" key="3">
    <source>
        <dbReference type="EMBL" id="KAK8917016.1"/>
    </source>
</evidence>
<feature type="region of interest" description="Disordered" evidence="1">
    <location>
        <begin position="693"/>
        <end position="744"/>
    </location>
</feature>
<comment type="caution">
    <text evidence="3">The sequence shown here is derived from an EMBL/GenBank/DDBJ whole genome shotgun (WGS) entry which is preliminary data.</text>
</comment>
<feature type="compositionally biased region" description="Basic and acidic residues" evidence="1">
    <location>
        <begin position="67"/>
        <end position="79"/>
    </location>
</feature>
<dbReference type="InterPro" id="IPR036575">
    <property type="entry name" value="TFIIS_cen_dom_sf"/>
</dbReference>
<feature type="region of interest" description="Disordered" evidence="1">
    <location>
        <begin position="65"/>
        <end position="112"/>
    </location>
</feature>
<evidence type="ECO:0000313" key="4">
    <source>
        <dbReference type="Proteomes" id="UP001418222"/>
    </source>
</evidence>
<dbReference type="Proteomes" id="UP001418222">
    <property type="component" value="Unassembled WGS sequence"/>
</dbReference>
<name>A0AAP0AWH6_9ASPA</name>
<dbReference type="SMART" id="SM00510">
    <property type="entry name" value="TFS2M"/>
    <property type="match status" value="1"/>
</dbReference>